<accession>A0A2Z4MM96</accession>
<dbReference type="GO" id="GO:0016407">
    <property type="term" value="F:acetyltransferase activity"/>
    <property type="evidence" value="ECO:0007669"/>
    <property type="project" value="InterPro"/>
</dbReference>
<dbReference type="PANTHER" id="PTHR11786:SF0">
    <property type="entry name" value="ARYLAMINE N-ACETYLTRANSFERASE 4-RELATED"/>
    <property type="match status" value="1"/>
</dbReference>
<dbReference type="InterPro" id="IPR001447">
    <property type="entry name" value="Arylamine_N-AcTrfase"/>
</dbReference>
<organism evidence="3 4">
    <name type="scientific">Brevibacillus brevis</name>
    <name type="common">Bacillus brevis</name>
    <dbReference type="NCBI Taxonomy" id="1393"/>
    <lineage>
        <taxon>Bacteria</taxon>
        <taxon>Bacillati</taxon>
        <taxon>Bacillota</taxon>
        <taxon>Bacilli</taxon>
        <taxon>Bacillales</taxon>
        <taxon>Paenibacillaceae</taxon>
        <taxon>Brevibacillus</taxon>
    </lineage>
</organism>
<dbReference type="Proteomes" id="UP000036061">
    <property type="component" value="Chromosome"/>
</dbReference>
<evidence type="ECO:0000256" key="2">
    <source>
        <dbReference type="RuleBase" id="RU003452"/>
    </source>
</evidence>
<protein>
    <submittedName>
        <fullName evidence="3">Acetyltransferase</fullName>
    </submittedName>
</protein>
<dbReference type="InterPro" id="IPR038765">
    <property type="entry name" value="Papain-like_cys_pep_sf"/>
</dbReference>
<sequence>MDTQKYLDHIQAERKGERNLVYLSHLQKQHALNVHFENLDILAKKPLSLREEDLYQKIVHAKKGGVCYELNGIFYFLLKELGFAPYLMAGTVYVGNGVWALENAHLFNIVPLDNEEYLVDVGMGGNSPRLPVPMSGGEVIDSDGVYRVYKDETQSLYYLQKKTDEEWENQYRFDTPSRQWNLENIHPICVLTETSPESMFNKMYFLSRVTENGRITLLGNTLIIVNGKEKTKQKLEEHEIEETARRYFQIEI</sequence>
<dbReference type="Gene3D" id="3.30.2140.20">
    <property type="match status" value="1"/>
</dbReference>
<keyword evidence="3" id="KW-0808">Transferase</keyword>
<proteinExistence type="inferred from homology"/>
<comment type="similarity">
    <text evidence="1 2">Belongs to the arylamine N-acetyltransferase family.</text>
</comment>
<evidence type="ECO:0000313" key="3">
    <source>
        <dbReference type="EMBL" id="AWX57539.1"/>
    </source>
</evidence>
<dbReference type="AlphaFoldDB" id="A0A2Z4MM96"/>
<dbReference type="Pfam" id="PF00797">
    <property type="entry name" value="Acetyltransf_2"/>
    <property type="match status" value="1"/>
</dbReference>
<dbReference type="SUPFAM" id="SSF54001">
    <property type="entry name" value="Cysteine proteinases"/>
    <property type="match status" value="1"/>
</dbReference>
<evidence type="ECO:0000256" key="1">
    <source>
        <dbReference type="ARBA" id="ARBA00006547"/>
    </source>
</evidence>
<evidence type="ECO:0000313" key="4">
    <source>
        <dbReference type="Proteomes" id="UP000036061"/>
    </source>
</evidence>
<dbReference type="RefSeq" id="WP_048034086.1">
    <property type="nucleotide sequence ID" value="NZ_CP030117.1"/>
</dbReference>
<dbReference type="PANTHER" id="PTHR11786">
    <property type="entry name" value="N-HYDROXYARYLAMINE O-ACETYLTRANSFERASE"/>
    <property type="match status" value="1"/>
</dbReference>
<dbReference type="PRINTS" id="PR01543">
    <property type="entry name" value="ANATRNSFRASE"/>
</dbReference>
<reference evidence="3 4" key="1">
    <citation type="journal article" date="2015" name="Genome Announc.">
        <title>Draft Genome Sequence of Brevibacillus brevis DZQ7, a Plant Growth-Promoting Rhizobacterium with Broad-Spectrum Antimicrobial Activity.</title>
        <authorList>
            <person name="Hou Q."/>
            <person name="Wang C."/>
            <person name="Hou X."/>
            <person name="Xia Z."/>
            <person name="Ye J."/>
            <person name="Liu K."/>
            <person name="Liu H."/>
            <person name="Wang J."/>
            <person name="Guo H."/>
            <person name="Yu X."/>
            <person name="Yang Y."/>
            <person name="Du B."/>
            <person name="Ding Y."/>
        </authorList>
    </citation>
    <scope>NUCLEOTIDE SEQUENCE [LARGE SCALE GENOMIC DNA]</scope>
    <source>
        <strain evidence="3 4">DZQ7</strain>
    </source>
</reference>
<dbReference type="InterPro" id="IPR053710">
    <property type="entry name" value="Arylamine_NAT_domain_sf"/>
</dbReference>
<name>A0A2Z4MM96_BREBE</name>
<gene>
    <name evidence="3" type="ORF">AB432_021975</name>
</gene>
<dbReference type="EMBL" id="CP030117">
    <property type="protein sequence ID" value="AWX57539.1"/>
    <property type="molecule type" value="Genomic_DNA"/>
</dbReference>